<comment type="function">
    <text evidence="7">Catalyzes the NADPH-dependent reduction of L-glutamate 5-phosphate into L-glutamate 5-semialdehyde and phosphate. The product spontaneously undergoes cyclization to form 1-pyrroline-5-carboxylate.</text>
</comment>
<dbReference type="Gene3D" id="3.40.309.10">
    <property type="entry name" value="Aldehyde Dehydrogenase, Chain A, domain 2"/>
    <property type="match status" value="1"/>
</dbReference>
<dbReference type="InterPro" id="IPR020593">
    <property type="entry name" value="G-glutamylP_reductase_CS"/>
</dbReference>
<keyword evidence="4 7" id="KW-0521">NADP</keyword>
<proteinExistence type="inferred from homology"/>
<evidence type="ECO:0000256" key="2">
    <source>
        <dbReference type="ARBA" id="ARBA00022605"/>
    </source>
</evidence>
<name>A0ABS1SYK3_9GAMM</name>
<gene>
    <name evidence="7" type="primary">proA</name>
    <name evidence="9" type="ORF">JMA39_10745</name>
</gene>
<dbReference type="NCBIfam" id="NF001221">
    <property type="entry name" value="PRK00197.1"/>
    <property type="match status" value="1"/>
</dbReference>
<dbReference type="EC" id="1.2.1.41" evidence="7"/>
<dbReference type="RefSeq" id="WP_202721876.1">
    <property type="nucleotide sequence ID" value="NZ_BPEX01000013.1"/>
</dbReference>
<dbReference type="Proteomes" id="UP000604898">
    <property type="component" value="Unassembled WGS sequence"/>
</dbReference>
<evidence type="ECO:0000259" key="8">
    <source>
        <dbReference type="Pfam" id="PF00171"/>
    </source>
</evidence>
<dbReference type="CDD" id="cd07079">
    <property type="entry name" value="ALDH_F18-19_ProA-GPR"/>
    <property type="match status" value="1"/>
</dbReference>
<evidence type="ECO:0000256" key="6">
    <source>
        <dbReference type="ARBA" id="ARBA00049024"/>
    </source>
</evidence>
<dbReference type="InterPro" id="IPR012134">
    <property type="entry name" value="Glu-5-SA_DH"/>
</dbReference>
<feature type="domain" description="Aldehyde dehydrogenase" evidence="8">
    <location>
        <begin position="12"/>
        <end position="287"/>
    </location>
</feature>
<keyword evidence="5 7" id="KW-0560">Oxidoreductase</keyword>
<comment type="pathway">
    <text evidence="1 7">Amino-acid biosynthesis; L-proline biosynthesis; L-glutamate 5-semialdehyde from L-glutamate: step 2/2.</text>
</comment>
<protein>
    <recommendedName>
        <fullName evidence="7">Gamma-glutamyl phosphate reductase</fullName>
        <shortName evidence="7">GPR</shortName>
        <ecNumber evidence="7">1.2.1.41</ecNumber>
    </recommendedName>
    <alternativeName>
        <fullName evidence="7">Glutamate-5-semialdehyde dehydrogenase</fullName>
    </alternativeName>
    <alternativeName>
        <fullName evidence="7">Glutamyl-gamma-semialdehyde dehydrogenase</fullName>
        <shortName evidence="7">GSA dehydrogenase</shortName>
    </alternativeName>
</protein>
<sequence length="422" mass="44825">MSNDGYLTALGQNAKQASYALANLSGQQKSALLRCIADKLTAAKADIVSANQQDVAQAKANGLSDAMIDRLLLDEARLMGVISDIDNVIGLTDPVGSEIDSRLLDNGLRLSRRRVPLGVIGVIYEARPNVTVDIAVLALKTGNAVILRGGKETLASNKALCKVIRSAMVEQGLPEDCVQLIDNPDRALVSGLLKLDKYVDMIVPRGGQNLQRLCAEQATIPVILGGIGICHIYVDAEANLDKAVAVIENAKVQRPTVCNALDTVLIHQSHAKTFIPALAKHLSSLGVKFCGCDQTQAILAVEGIAVAAATDETFATEWLSLTLGIKVVAELADAVEHIRTFSSGHSESILTDNIHTASEFMNAVDSAAVYVNASTRFTDGGEFGLGAEVAVSTQKLHARGPMGLEALTTYKWLAWGDYTIRG</sequence>
<comment type="subcellular location">
    <subcellularLocation>
        <location evidence="7">Cytoplasm</location>
    </subcellularLocation>
</comment>
<organism evidence="9 10">
    <name type="scientific">Shewanella schlegeliana</name>
    <dbReference type="NCBI Taxonomy" id="190308"/>
    <lineage>
        <taxon>Bacteria</taxon>
        <taxon>Pseudomonadati</taxon>
        <taxon>Pseudomonadota</taxon>
        <taxon>Gammaproteobacteria</taxon>
        <taxon>Alteromonadales</taxon>
        <taxon>Shewanellaceae</taxon>
        <taxon>Shewanella</taxon>
    </lineage>
</organism>
<comment type="similarity">
    <text evidence="7">Belongs to the gamma-glutamyl phosphate reductase family.</text>
</comment>
<reference evidence="9 10" key="1">
    <citation type="submission" date="2021-01" db="EMBL/GenBank/DDBJ databases">
        <title>Genome sequence of Shewanella schlegeliana JCM 11561.</title>
        <authorList>
            <person name="Zhang H."/>
            <person name="Li C."/>
        </authorList>
    </citation>
    <scope>NUCLEOTIDE SEQUENCE [LARGE SCALE GENOMIC DNA]</scope>
    <source>
        <strain evidence="9 10">JCM 11561</strain>
    </source>
</reference>
<comment type="catalytic activity">
    <reaction evidence="6 7">
        <text>L-glutamate 5-semialdehyde + phosphate + NADP(+) = L-glutamyl 5-phosphate + NADPH + H(+)</text>
        <dbReference type="Rhea" id="RHEA:19541"/>
        <dbReference type="ChEBI" id="CHEBI:15378"/>
        <dbReference type="ChEBI" id="CHEBI:43474"/>
        <dbReference type="ChEBI" id="CHEBI:57783"/>
        <dbReference type="ChEBI" id="CHEBI:58066"/>
        <dbReference type="ChEBI" id="CHEBI:58274"/>
        <dbReference type="ChEBI" id="CHEBI:58349"/>
        <dbReference type="EC" id="1.2.1.41"/>
    </reaction>
</comment>
<evidence type="ECO:0000256" key="3">
    <source>
        <dbReference type="ARBA" id="ARBA00022650"/>
    </source>
</evidence>
<keyword evidence="2 7" id="KW-0028">Amino-acid biosynthesis</keyword>
<evidence type="ECO:0000256" key="1">
    <source>
        <dbReference type="ARBA" id="ARBA00004985"/>
    </source>
</evidence>
<accession>A0ABS1SYK3</accession>
<dbReference type="Gene3D" id="3.40.605.10">
    <property type="entry name" value="Aldehyde Dehydrogenase, Chain A, domain 1"/>
    <property type="match status" value="1"/>
</dbReference>
<keyword evidence="7" id="KW-0963">Cytoplasm</keyword>
<dbReference type="Pfam" id="PF00171">
    <property type="entry name" value="Aldedh"/>
    <property type="match status" value="1"/>
</dbReference>
<dbReference type="InterPro" id="IPR015590">
    <property type="entry name" value="Aldehyde_DH_dom"/>
</dbReference>
<dbReference type="HAMAP" id="MF_00412">
    <property type="entry name" value="ProA"/>
    <property type="match status" value="1"/>
</dbReference>
<dbReference type="NCBIfam" id="TIGR00407">
    <property type="entry name" value="proA"/>
    <property type="match status" value="1"/>
</dbReference>
<evidence type="ECO:0000313" key="10">
    <source>
        <dbReference type="Proteomes" id="UP000604898"/>
    </source>
</evidence>
<evidence type="ECO:0000256" key="5">
    <source>
        <dbReference type="ARBA" id="ARBA00023002"/>
    </source>
</evidence>
<keyword evidence="3 7" id="KW-0641">Proline biosynthesis</keyword>
<dbReference type="InterPro" id="IPR016161">
    <property type="entry name" value="Ald_DH/histidinol_DH"/>
</dbReference>
<keyword evidence="10" id="KW-1185">Reference proteome</keyword>
<dbReference type="GO" id="GO:0004350">
    <property type="term" value="F:glutamate-5-semialdehyde dehydrogenase activity"/>
    <property type="evidence" value="ECO:0007669"/>
    <property type="project" value="UniProtKB-EC"/>
</dbReference>
<dbReference type="EMBL" id="JAESVD010000005">
    <property type="protein sequence ID" value="MBL4913618.1"/>
    <property type="molecule type" value="Genomic_DNA"/>
</dbReference>
<dbReference type="InterPro" id="IPR016163">
    <property type="entry name" value="Ald_DH_C"/>
</dbReference>
<evidence type="ECO:0000313" key="9">
    <source>
        <dbReference type="EMBL" id="MBL4913618.1"/>
    </source>
</evidence>
<evidence type="ECO:0000256" key="7">
    <source>
        <dbReference type="HAMAP-Rule" id="MF_00412"/>
    </source>
</evidence>
<dbReference type="InterPro" id="IPR016162">
    <property type="entry name" value="Ald_DH_N"/>
</dbReference>
<dbReference type="PIRSF" id="PIRSF000151">
    <property type="entry name" value="GPR"/>
    <property type="match status" value="1"/>
</dbReference>
<dbReference type="PANTHER" id="PTHR11063">
    <property type="entry name" value="GLUTAMATE SEMIALDEHYDE DEHYDROGENASE"/>
    <property type="match status" value="1"/>
</dbReference>
<dbReference type="PROSITE" id="PS01223">
    <property type="entry name" value="PROA"/>
    <property type="match status" value="1"/>
</dbReference>
<comment type="caution">
    <text evidence="9">The sequence shown here is derived from an EMBL/GenBank/DDBJ whole genome shotgun (WGS) entry which is preliminary data.</text>
</comment>
<evidence type="ECO:0000256" key="4">
    <source>
        <dbReference type="ARBA" id="ARBA00022857"/>
    </source>
</evidence>
<dbReference type="InterPro" id="IPR000965">
    <property type="entry name" value="GPR_dom"/>
</dbReference>
<dbReference type="PANTHER" id="PTHR11063:SF8">
    <property type="entry name" value="DELTA-1-PYRROLINE-5-CARBOXYLATE SYNTHASE"/>
    <property type="match status" value="1"/>
</dbReference>
<dbReference type="SUPFAM" id="SSF53720">
    <property type="entry name" value="ALDH-like"/>
    <property type="match status" value="1"/>
</dbReference>